<organism evidence="1 2">
    <name type="scientific">Nocardioides soli</name>
    <dbReference type="NCBI Taxonomy" id="1036020"/>
    <lineage>
        <taxon>Bacteria</taxon>
        <taxon>Bacillati</taxon>
        <taxon>Actinomycetota</taxon>
        <taxon>Actinomycetes</taxon>
        <taxon>Propionibacteriales</taxon>
        <taxon>Nocardioidaceae</taxon>
        <taxon>Nocardioides</taxon>
    </lineage>
</organism>
<gene>
    <name evidence="1" type="ORF">FHU40_002314</name>
</gene>
<comment type="caution">
    <text evidence="1">The sequence shown here is derived from an EMBL/GenBank/DDBJ whole genome shotgun (WGS) entry which is preliminary data.</text>
</comment>
<reference evidence="1 2" key="1">
    <citation type="submission" date="2020-08" db="EMBL/GenBank/DDBJ databases">
        <title>Sequencing the genomes of 1000 actinobacteria strains.</title>
        <authorList>
            <person name="Klenk H.-P."/>
        </authorList>
    </citation>
    <scope>NUCLEOTIDE SEQUENCE [LARGE SCALE GENOMIC DNA]</scope>
    <source>
        <strain evidence="1 2">DSM 105498</strain>
    </source>
</reference>
<evidence type="ECO:0000313" key="1">
    <source>
        <dbReference type="EMBL" id="MBB3042496.1"/>
    </source>
</evidence>
<dbReference type="RefSeq" id="WP_183592456.1">
    <property type="nucleotide sequence ID" value="NZ_JACHWR010000002.1"/>
</dbReference>
<protein>
    <submittedName>
        <fullName evidence="1">Uncharacterized protein</fullName>
    </submittedName>
</protein>
<dbReference type="EMBL" id="JACHWR010000002">
    <property type="protein sequence ID" value="MBB3042496.1"/>
    <property type="molecule type" value="Genomic_DNA"/>
</dbReference>
<sequence>MALPTELVDGLLASARACDVLVERLHAQFLLHVDITTDDLTALFVAANQTNNIAGLMAEYIDGA</sequence>
<accession>A0A7W4Z238</accession>
<proteinExistence type="predicted"/>
<dbReference type="AlphaFoldDB" id="A0A7W4Z238"/>
<evidence type="ECO:0000313" key="2">
    <source>
        <dbReference type="Proteomes" id="UP000589626"/>
    </source>
</evidence>
<keyword evidence="2" id="KW-1185">Reference proteome</keyword>
<dbReference type="Proteomes" id="UP000589626">
    <property type="component" value="Unassembled WGS sequence"/>
</dbReference>
<name>A0A7W4Z238_9ACTN</name>